<evidence type="ECO:0000313" key="1">
    <source>
        <dbReference type="EMBL" id="MFM9653110.1"/>
    </source>
</evidence>
<keyword evidence="2" id="KW-1185">Reference proteome</keyword>
<dbReference type="RefSeq" id="WP_369277492.1">
    <property type="nucleotide sequence ID" value="NZ_JBJVMW010000045.1"/>
</dbReference>
<evidence type="ECO:0008006" key="3">
    <source>
        <dbReference type="Google" id="ProtNLM"/>
    </source>
</evidence>
<accession>A0ABW9IXE4</accession>
<proteinExistence type="predicted"/>
<dbReference type="Gene3D" id="2.60.120.260">
    <property type="entry name" value="Galactose-binding domain-like"/>
    <property type="match status" value="1"/>
</dbReference>
<sequence>MANFLDDQTDTKRLARLLNEYDGRLRALERSTQASYTSIEGGALDIYDDEGVLKGSVGVQPDGTVALVPVNTTPPPTPTTPTVEPVLAGLLVGWDGQWDDSYTTPADFSLVQVHVGQAAGFTPDLTTQAATISAALGGTETIAIEGYASVWVRLVGQNAAAVTGRASVAVQAQPRQAVSQDLVDGIVTETKLAAQAVSEVKVALGAIKIPALGGALADSATQRFIDTMTDPGAWQVTAQGTGATWGLLSNVTDAPTGRGSVGQAQGFVRVRGTALIPYEPGTLYRISARIRLTAPLTGTESCFVGVLGVAGDGVTLVNRNGENSPSMHNYCAASGRLLASTDGFVTVIGFLKDRAPSGQVGTAGPNSDPRSPGQVHANTRFITPYVWLNYSSEMVPNSGSTMQVDAVTIEALKVGVVDPINLAANAVTAAAIAANAITAEKILAGAVTTEKLVALSVTSEKIASLAITTEKLAALAVTADQLAANSVTATKIVAGVIDATHIKAGAISADRLALGTDGNLIADPSFEGAVSDQRVTGNTWWSIATPGNGTPRALQVDAANATVATRSMTLATLPAVPGQKLWLSVDYLASADWNGVRVGLYGQWLDAAGNVLGSSAVTTGDGLAVKGTWTTLSGVPDVAAPTGTVQLSVVCSTDDSNAGTVRYDNASCRIVLASGVAGARAEISPRGLQLFDDDGDEAVALVTGRPNYLTLSANGVPVATIDQLGNAGFGDLAVAGRLSVGGDSLEGLLTGAPRGIIAVSKQYNTTVTAATTDYGYVELAFEADVTREYRVVWDVYANPSAAGGELVMSIKDAGASAPTLTSPQIQSGVYPTPTAGLRRVRMELLRSGAQFGAGLHRLLTAFRISGGPSGQTVALSTGGGWPGLFYVEDVGPVLPDTGVFNTGGGTAVPVKKTYTKTYGAIWSGSYASRGAYNSYYGNQMMCGYYSSTNGVQASLVGFNAQLATDLSGATIAKAEVYLYFDHWYSNAGGTAVIKAHKHASRPSTFSVDAEAKSVAWKRNEGKWVDITAVFDSTTWRGIALDPNSTSSTYYGSARGVGEAYPPQLRVTYTK</sequence>
<name>A0ABW9IXE4_STRGJ</name>
<protein>
    <recommendedName>
        <fullName evidence="3">Minor tail protein</fullName>
    </recommendedName>
</protein>
<organism evidence="1 2">
    <name type="scientific">Streptomyces galilaeus</name>
    <dbReference type="NCBI Taxonomy" id="33899"/>
    <lineage>
        <taxon>Bacteria</taxon>
        <taxon>Bacillati</taxon>
        <taxon>Actinomycetota</taxon>
        <taxon>Actinomycetes</taxon>
        <taxon>Kitasatosporales</taxon>
        <taxon>Streptomycetaceae</taxon>
        <taxon>Streptomyces</taxon>
    </lineage>
</organism>
<dbReference type="Proteomes" id="UP001631993">
    <property type="component" value="Unassembled WGS sequence"/>
</dbReference>
<evidence type="ECO:0000313" key="2">
    <source>
        <dbReference type="Proteomes" id="UP001631993"/>
    </source>
</evidence>
<gene>
    <name evidence="1" type="ORF">ACKI1S_44315</name>
</gene>
<dbReference type="EMBL" id="JBJVNE010000039">
    <property type="protein sequence ID" value="MFM9653110.1"/>
    <property type="molecule type" value="Genomic_DNA"/>
</dbReference>
<comment type="caution">
    <text evidence="1">The sequence shown here is derived from an EMBL/GenBank/DDBJ whole genome shotgun (WGS) entry which is preliminary data.</text>
</comment>
<reference evidence="1 2" key="1">
    <citation type="submission" date="2024-12" db="EMBL/GenBank/DDBJ databases">
        <title>Forecasting of Potato common scab and diversities of Pathogenic streptomyces spp. in china.</title>
        <authorList>
            <person name="Handique U."/>
            <person name="Wu J."/>
        </authorList>
    </citation>
    <scope>NUCLEOTIDE SEQUENCE [LARGE SCALE GENOMIC DNA]</scope>
    <source>
        <strain evidence="1 2">ZRIMU1585</strain>
    </source>
</reference>